<keyword evidence="3" id="KW-1185">Reference proteome</keyword>
<keyword evidence="1" id="KW-0175">Coiled coil</keyword>
<dbReference type="Proteomes" id="UP000724149">
    <property type="component" value="Unassembled WGS sequence"/>
</dbReference>
<protein>
    <submittedName>
        <fullName evidence="2">DUF4177 domain-containing protein</fullName>
    </submittedName>
</protein>
<dbReference type="EMBL" id="JACSNR010000001">
    <property type="protein sequence ID" value="MBM6922452.1"/>
    <property type="molecule type" value="Genomic_DNA"/>
</dbReference>
<proteinExistence type="predicted"/>
<evidence type="ECO:0000313" key="2">
    <source>
        <dbReference type="EMBL" id="MBM6922452.1"/>
    </source>
</evidence>
<accession>A0ABS2GIZ9</accession>
<dbReference type="Pfam" id="PF13783">
    <property type="entry name" value="DUF4177"/>
    <property type="match status" value="1"/>
</dbReference>
<comment type="caution">
    <text evidence="2">The sequence shown here is derived from an EMBL/GenBank/DDBJ whole genome shotgun (WGS) entry which is preliminary data.</text>
</comment>
<organism evidence="2 3">
    <name type="scientific">Hydrogenoanaerobacterium saccharovorans</name>
    <dbReference type="NCBI Taxonomy" id="474960"/>
    <lineage>
        <taxon>Bacteria</taxon>
        <taxon>Bacillati</taxon>
        <taxon>Bacillota</taxon>
        <taxon>Clostridia</taxon>
        <taxon>Eubacteriales</taxon>
        <taxon>Oscillospiraceae</taxon>
        <taxon>Hydrogenoanaerobacterium</taxon>
    </lineage>
</organism>
<evidence type="ECO:0000256" key="1">
    <source>
        <dbReference type="SAM" id="Coils"/>
    </source>
</evidence>
<name>A0ABS2GIZ9_9FIRM</name>
<sequence>MKQFEYKVIAPAVNLALTTRQYEQQAQELENLLNTLGAEGWELVQKADGFYFFKREKSDLSE</sequence>
<dbReference type="RefSeq" id="WP_204719399.1">
    <property type="nucleotide sequence ID" value="NZ_JACSNR010000001.1"/>
</dbReference>
<evidence type="ECO:0000313" key="3">
    <source>
        <dbReference type="Proteomes" id="UP000724149"/>
    </source>
</evidence>
<gene>
    <name evidence="2" type="ORF">H9X81_01915</name>
</gene>
<dbReference type="InterPro" id="IPR025234">
    <property type="entry name" value="YjzH-like"/>
</dbReference>
<feature type="coiled-coil region" evidence="1">
    <location>
        <begin position="12"/>
        <end position="39"/>
    </location>
</feature>
<reference evidence="2 3" key="1">
    <citation type="journal article" date="2021" name="Sci. Rep.">
        <title>The distribution of antibiotic resistance genes in chicken gut microbiota commensals.</title>
        <authorList>
            <person name="Juricova H."/>
            <person name="Matiasovicova J."/>
            <person name="Kubasova T."/>
            <person name="Cejkova D."/>
            <person name="Rychlik I."/>
        </authorList>
    </citation>
    <scope>NUCLEOTIDE SEQUENCE [LARGE SCALE GENOMIC DNA]</scope>
    <source>
        <strain evidence="2 3">An564</strain>
    </source>
</reference>